<keyword evidence="1" id="KW-0479">Metal-binding</keyword>
<keyword evidence="1" id="KW-0863">Zinc-finger</keyword>
<feature type="region of interest" description="Disordered" evidence="2">
    <location>
        <begin position="21"/>
        <end position="46"/>
    </location>
</feature>
<proteinExistence type="predicted"/>
<dbReference type="STRING" id="42156.A0A3P6U0U8"/>
<dbReference type="AlphaFoldDB" id="A0A3P6U0U8"/>
<dbReference type="PANTHER" id="PTHR33936:SF24">
    <property type="entry name" value="C2H2-TYPE DOMAIN-CONTAINING PROTEIN"/>
    <property type="match status" value="1"/>
</dbReference>
<gene>
    <name evidence="4" type="ORF">NLS_LOCUS993</name>
</gene>
<accession>A0A3P6U0U8</accession>
<sequence length="511" mass="57704">MESISSVIDFETCGSLDMSNAENSSQIGNSSDQTLQNRSEVEKTEKNPSIFPSKLCELCNKQFLTSWSFSRHMKKIHEVEVIKVGSRKKFRCDVGGCEWNGASRQGLLSHKIKYHSVKPRQKPVKCPECCERFHTVKNLAKHALDEHKIEGQNFELQSRSFRSRAEFNDFMQYIKMETSGEMTTISVKDKCTYMRCEMAGKARHLADSLSKRVSHGTKKVISHCTCFMNVRVEENGAISVEYVLGHLGHEKTPMKIRYTALEIEAVLLLLKEKRSPDWISQYLKENTLESDTLHAMSSADIRSIMCSYLNNAEQEEILGIEREEASLSRATVPHCNSSALLGTISGMEPLTGRYIEWIQKFSKSILGEESASDNERDIMEMATPANISRGILSGDRLEDAEHSSAFLVEDVRLKLMELLDLVFHVSGSKMEELNCKVSDALSFAKQNMSCQTDYEVLSRNSHQENVPISGVTSYTNVPEAMIHRQNTIGGHGFRAVSRTLTRLHEMGNFTV</sequence>
<dbReference type="InterPro" id="IPR013087">
    <property type="entry name" value="Znf_C2H2_type"/>
</dbReference>
<evidence type="ECO:0000259" key="3">
    <source>
        <dbReference type="PROSITE" id="PS50157"/>
    </source>
</evidence>
<keyword evidence="1" id="KW-0862">Zinc</keyword>
<protein>
    <recommendedName>
        <fullName evidence="3">C2H2-type domain-containing protein</fullName>
    </recommendedName>
</protein>
<dbReference type="PROSITE" id="PS00028">
    <property type="entry name" value="ZINC_FINGER_C2H2_1"/>
    <property type="match status" value="2"/>
</dbReference>
<evidence type="ECO:0000256" key="2">
    <source>
        <dbReference type="SAM" id="MobiDB-lite"/>
    </source>
</evidence>
<reference evidence="4 5" key="1">
    <citation type="submission" date="2018-08" db="EMBL/GenBank/DDBJ databases">
        <authorList>
            <person name="Laetsch R D."/>
            <person name="Stevens L."/>
            <person name="Kumar S."/>
            <person name="Blaxter L. M."/>
        </authorList>
    </citation>
    <scope>NUCLEOTIDE SEQUENCE [LARGE SCALE GENOMIC DNA]</scope>
</reference>
<dbReference type="InterPro" id="IPR052797">
    <property type="entry name" value="RegFact_GeneExpr_CellDeath"/>
</dbReference>
<dbReference type="PROSITE" id="PS50157">
    <property type="entry name" value="ZINC_FINGER_C2H2_2"/>
    <property type="match status" value="1"/>
</dbReference>
<evidence type="ECO:0000313" key="4">
    <source>
        <dbReference type="EMBL" id="VDK70131.1"/>
    </source>
</evidence>
<feature type="domain" description="C2H2-type" evidence="3">
    <location>
        <begin position="54"/>
        <end position="82"/>
    </location>
</feature>
<organism evidence="4 5">
    <name type="scientific">Litomosoides sigmodontis</name>
    <name type="common">Filarial nematode worm</name>
    <dbReference type="NCBI Taxonomy" id="42156"/>
    <lineage>
        <taxon>Eukaryota</taxon>
        <taxon>Metazoa</taxon>
        <taxon>Ecdysozoa</taxon>
        <taxon>Nematoda</taxon>
        <taxon>Chromadorea</taxon>
        <taxon>Rhabditida</taxon>
        <taxon>Spirurina</taxon>
        <taxon>Spiruromorpha</taxon>
        <taxon>Filarioidea</taxon>
        <taxon>Onchocercidae</taxon>
        <taxon>Litomosoides</taxon>
    </lineage>
</organism>
<dbReference type="EMBL" id="UYRX01000031">
    <property type="protein sequence ID" value="VDK70131.1"/>
    <property type="molecule type" value="Genomic_DNA"/>
</dbReference>
<name>A0A3P6U0U8_LITSI</name>
<evidence type="ECO:0000313" key="5">
    <source>
        <dbReference type="Proteomes" id="UP000277928"/>
    </source>
</evidence>
<evidence type="ECO:0000256" key="1">
    <source>
        <dbReference type="PROSITE-ProRule" id="PRU00042"/>
    </source>
</evidence>
<dbReference type="GO" id="GO:0008270">
    <property type="term" value="F:zinc ion binding"/>
    <property type="evidence" value="ECO:0007669"/>
    <property type="project" value="UniProtKB-KW"/>
</dbReference>
<dbReference type="Gene3D" id="3.30.160.60">
    <property type="entry name" value="Classic Zinc Finger"/>
    <property type="match status" value="1"/>
</dbReference>
<dbReference type="PANTHER" id="PTHR33936">
    <property type="entry name" value="PROTEIN CBG17840"/>
    <property type="match status" value="1"/>
</dbReference>
<dbReference type="OrthoDB" id="5870050at2759"/>
<feature type="compositionally biased region" description="Polar residues" evidence="2">
    <location>
        <begin position="21"/>
        <end position="38"/>
    </location>
</feature>
<dbReference type="SMART" id="SM00355">
    <property type="entry name" value="ZnF_C2H2"/>
    <property type="match status" value="3"/>
</dbReference>
<keyword evidence="5" id="KW-1185">Reference proteome</keyword>
<dbReference type="Proteomes" id="UP000277928">
    <property type="component" value="Unassembled WGS sequence"/>
</dbReference>